<dbReference type="AlphaFoldDB" id="G8TVM5"/>
<evidence type="ECO:0000256" key="2">
    <source>
        <dbReference type="ARBA" id="ARBA00022598"/>
    </source>
</evidence>
<dbReference type="KEGG" id="sap:Sulac_0091"/>
<feature type="domain" description="AMP-dependent synthetase/ligase" evidence="5">
    <location>
        <begin position="14"/>
        <end position="376"/>
    </location>
</feature>
<evidence type="ECO:0000256" key="4">
    <source>
        <dbReference type="ARBA" id="ARBA00023098"/>
    </source>
</evidence>
<feature type="domain" description="AMP-binding enzyme C-terminal" evidence="6">
    <location>
        <begin position="426"/>
        <end position="501"/>
    </location>
</feature>
<dbReference type="Gene3D" id="3.30.300.30">
    <property type="match status" value="1"/>
</dbReference>
<name>G8TVM5_SULAD</name>
<reference evidence="8" key="1">
    <citation type="submission" date="2011-12" db="EMBL/GenBank/DDBJ databases">
        <title>The complete genome of chromosome of Sulfobacillus acidophilus DSM 10332.</title>
        <authorList>
            <person name="Lucas S."/>
            <person name="Han J."/>
            <person name="Lapidus A."/>
            <person name="Bruce D."/>
            <person name="Goodwin L."/>
            <person name="Pitluck S."/>
            <person name="Peters L."/>
            <person name="Kyrpides N."/>
            <person name="Mavromatis K."/>
            <person name="Ivanova N."/>
            <person name="Mikhailova N."/>
            <person name="Chertkov O."/>
            <person name="Saunders E."/>
            <person name="Detter J.C."/>
            <person name="Tapia R."/>
            <person name="Han C."/>
            <person name="Land M."/>
            <person name="Hauser L."/>
            <person name="Markowitz V."/>
            <person name="Cheng J.-F."/>
            <person name="Hugenholtz P."/>
            <person name="Woyke T."/>
            <person name="Wu D."/>
            <person name="Pukall R."/>
            <person name="Gehrich-Schroeter G."/>
            <person name="Schneider S."/>
            <person name="Klenk H.-P."/>
            <person name="Eisen J.A."/>
        </authorList>
    </citation>
    <scope>NUCLEOTIDE SEQUENCE [LARGE SCALE GENOMIC DNA]</scope>
    <source>
        <strain evidence="8">ATCC 700253 / DSM 10332 / NAL</strain>
    </source>
</reference>
<sequence length="520" mass="57181">MIVPVTPLDFGRRAFKLYPDRLAVVDGPLRLTYRDLAERTYRLAHGLKAAGLRPGDRVAVLAPNTHTMLETFYGVPWAGLVLVPLNTRLTPEEYRYILTHSGSRALIADGRLWPLIAPVAEGLPLILVDGDAPPGTLAYEDWLSRQSADPIPLDVPDENGLITLNYTSGTTSRPKGVMLTHRNTFMNAVNFLLHHRMAITDRYLHTLPLFHVNGWGDAWAVTAVGAVHVMMSKVEGQAMWDLIHQEGVTALCGAPAVLNMLATTPHAPLDHPVRIATAGAPPPAALLQTLAQEGIEILHVYGLTEVSPWITVSEIRPEDHTLSPEALAAKMSCQGVEQILAGEVKVVHEDGTEVAHDGQDLGEIVNRSNVVMAGYYQDPEKTAEVIRDGWFHTGDLAVVHSDGSIQIRDRAKDIIISGGENISSVEVEDVLYRHPGVYEAAVVAVPDDKWGETPKAFIVPKPGMTVTAEELRQFCRDRLAHYKVPTSFEFVEALPRTASGKVQKYVLRKPYWEGRQSHVN</sequence>
<keyword evidence="3" id="KW-0276">Fatty acid metabolism</keyword>
<protein>
    <submittedName>
        <fullName evidence="7">O-succinylbenzoate--CoA ligase</fullName>
        <ecNumber evidence="7">6.2.1.26</ecNumber>
    </submittedName>
</protein>
<dbReference type="PANTHER" id="PTHR43859">
    <property type="entry name" value="ACYL-ACTIVATING ENZYME"/>
    <property type="match status" value="1"/>
</dbReference>
<dbReference type="Gene3D" id="3.40.50.12780">
    <property type="entry name" value="N-terminal domain of ligase-like"/>
    <property type="match status" value="1"/>
</dbReference>
<proteinExistence type="inferred from homology"/>
<dbReference type="Proteomes" id="UP000005439">
    <property type="component" value="Chromosome"/>
</dbReference>
<dbReference type="Pfam" id="PF13193">
    <property type="entry name" value="AMP-binding_C"/>
    <property type="match status" value="1"/>
</dbReference>
<keyword evidence="4" id="KW-0443">Lipid metabolism</keyword>
<dbReference type="FunFam" id="3.30.300.30:FF:000008">
    <property type="entry name" value="2,3-dihydroxybenzoate-AMP ligase"/>
    <property type="match status" value="1"/>
</dbReference>
<gene>
    <name evidence="7" type="ordered locus">Sulac_0091</name>
</gene>
<reference evidence="7 8" key="2">
    <citation type="journal article" date="2012" name="Stand. Genomic Sci.">
        <title>Complete genome sequence of the moderately thermophilic mineral-sulfide-oxidizing firmicute Sulfobacillus acidophilus type strain (NAL(T)).</title>
        <authorList>
            <person name="Anderson I."/>
            <person name="Chertkov O."/>
            <person name="Chen A."/>
            <person name="Saunders E."/>
            <person name="Lapidus A."/>
            <person name="Nolan M."/>
            <person name="Lucas S."/>
            <person name="Hammon N."/>
            <person name="Deshpande S."/>
            <person name="Cheng J.F."/>
            <person name="Han C."/>
            <person name="Tapia R."/>
            <person name="Goodwin L.A."/>
            <person name="Pitluck S."/>
            <person name="Liolios K."/>
            <person name="Pagani I."/>
            <person name="Ivanova N."/>
            <person name="Mikhailova N."/>
            <person name="Pati A."/>
            <person name="Palaniappan K."/>
            <person name="Land M."/>
            <person name="Pan C."/>
            <person name="Rohde M."/>
            <person name="Pukall R."/>
            <person name="Goker M."/>
            <person name="Detter J.C."/>
            <person name="Woyke T."/>
            <person name="Bristow J."/>
            <person name="Eisen J.A."/>
            <person name="Markowitz V."/>
            <person name="Hugenholtz P."/>
            <person name="Kyrpides N.C."/>
            <person name="Klenk H.P."/>
            <person name="Mavromatis K."/>
        </authorList>
    </citation>
    <scope>NUCLEOTIDE SEQUENCE [LARGE SCALE GENOMIC DNA]</scope>
    <source>
        <strain evidence="8">ATCC 700253 / DSM 10332 / NAL</strain>
    </source>
</reference>
<comment type="similarity">
    <text evidence="1">Belongs to the ATP-dependent AMP-binding enzyme family.</text>
</comment>
<dbReference type="PATRIC" id="fig|679936.5.peg.98"/>
<dbReference type="SUPFAM" id="SSF56801">
    <property type="entry name" value="Acetyl-CoA synthetase-like"/>
    <property type="match status" value="1"/>
</dbReference>
<evidence type="ECO:0000256" key="1">
    <source>
        <dbReference type="ARBA" id="ARBA00006432"/>
    </source>
</evidence>
<evidence type="ECO:0000313" key="7">
    <source>
        <dbReference type="EMBL" id="AEW03664.1"/>
    </source>
</evidence>
<dbReference type="GO" id="GO:0006631">
    <property type="term" value="P:fatty acid metabolic process"/>
    <property type="evidence" value="ECO:0007669"/>
    <property type="project" value="UniProtKB-KW"/>
</dbReference>
<keyword evidence="2 7" id="KW-0436">Ligase</keyword>
<evidence type="ECO:0000313" key="8">
    <source>
        <dbReference type="Proteomes" id="UP000005439"/>
    </source>
</evidence>
<dbReference type="EMBL" id="CP003179">
    <property type="protein sequence ID" value="AEW03664.1"/>
    <property type="molecule type" value="Genomic_DNA"/>
</dbReference>
<evidence type="ECO:0000259" key="5">
    <source>
        <dbReference type="Pfam" id="PF00501"/>
    </source>
</evidence>
<dbReference type="InterPro" id="IPR025110">
    <property type="entry name" value="AMP-bd_C"/>
</dbReference>
<evidence type="ECO:0000259" key="6">
    <source>
        <dbReference type="Pfam" id="PF13193"/>
    </source>
</evidence>
<dbReference type="EC" id="6.2.1.26" evidence="7"/>
<dbReference type="HOGENOM" id="CLU_000022_59_5_9"/>
<dbReference type="NCBIfam" id="NF004837">
    <property type="entry name" value="PRK06187.1"/>
    <property type="match status" value="1"/>
</dbReference>
<dbReference type="PROSITE" id="PS00455">
    <property type="entry name" value="AMP_BINDING"/>
    <property type="match status" value="1"/>
</dbReference>
<dbReference type="Pfam" id="PF00501">
    <property type="entry name" value="AMP-binding"/>
    <property type="match status" value="1"/>
</dbReference>
<dbReference type="InterPro" id="IPR000873">
    <property type="entry name" value="AMP-dep_synth/lig_dom"/>
</dbReference>
<dbReference type="InterPro" id="IPR042099">
    <property type="entry name" value="ANL_N_sf"/>
</dbReference>
<dbReference type="InterPro" id="IPR045851">
    <property type="entry name" value="AMP-bd_C_sf"/>
</dbReference>
<dbReference type="PANTHER" id="PTHR43859:SF4">
    <property type="entry name" value="BUTANOATE--COA LIGASE AAE1-RELATED"/>
    <property type="match status" value="1"/>
</dbReference>
<keyword evidence="8" id="KW-1185">Reference proteome</keyword>
<dbReference type="STRING" id="679936.Sulac_0091"/>
<dbReference type="GO" id="GO:0008756">
    <property type="term" value="F:o-succinylbenzoate-CoA ligase activity"/>
    <property type="evidence" value="ECO:0007669"/>
    <property type="project" value="UniProtKB-EC"/>
</dbReference>
<evidence type="ECO:0000256" key="3">
    <source>
        <dbReference type="ARBA" id="ARBA00022832"/>
    </source>
</evidence>
<dbReference type="InterPro" id="IPR020845">
    <property type="entry name" value="AMP-binding_CS"/>
</dbReference>
<organism evidence="7 8">
    <name type="scientific">Sulfobacillus acidophilus (strain ATCC 700253 / DSM 10332 / NAL)</name>
    <dbReference type="NCBI Taxonomy" id="679936"/>
    <lineage>
        <taxon>Bacteria</taxon>
        <taxon>Bacillati</taxon>
        <taxon>Bacillota</taxon>
        <taxon>Clostridia</taxon>
        <taxon>Eubacteriales</taxon>
        <taxon>Clostridiales Family XVII. Incertae Sedis</taxon>
        <taxon>Sulfobacillus</taxon>
    </lineage>
</organism>
<accession>G8TVM5</accession>